<evidence type="ECO:0000313" key="2">
    <source>
        <dbReference type="EMBL" id="SVC35937.1"/>
    </source>
</evidence>
<dbReference type="InterPro" id="IPR026888">
    <property type="entry name" value="AcetylCoA_hyd_C"/>
</dbReference>
<dbReference type="GO" id="GO:0006083">
    <property type="term" value="P:acetate metabolic process"/>
    <property type="evidence" value="ECO:0007669"/>
    <property type="project" value="InterPro"/>
</dbReference>
<dbReference type="PANTHER" id="PTHR21432:SF20">
    <property type="entry name" value="ACETYL-COA HYDROLASE"/>
    <property type="match status" value="1"/>
</dbReference>
<dbReference type="InterPro" id="IPR038460">
    <property type="entry name" value="AcetylCoA_hyd_C_sf"/>
</dbReference>
<feature type="non-terminal residue" evidence="2">
    <location>
        <position position="1"/>
    </location>
</feature>
<dbReference type="Pfam" id="PF13336">
    <property type="entry name" value="AcetylCoA_hyd_C"/>
    <property type="match status" value="1"/>
</dbReference>
<protein>
    <recommendedName>
        <fullName evidence="1">Acetyl-CoA hydrolase/transferase C-terminal domain-containing protein</fullName>
    </recommendedName>
</protein>
<sequence>TEGSGVVTSRGDVHYVVTEYGIATLRCQSIRERALEL</sequence>
<dbReference type="InterPro" id="IPR046433">
    <property type="entry name" value="ActCoA_hydro"/>
</dbReference>
<evidence type="ECO:0000259" key="1">
    <source>
        <dbReference type="Pfam" id="PF13336"/>
    </source>
</evidence>
<feature type="non-terminal residue" evidence="2">
    <location>
        <position position="37"/>
    </location>
</feature>
<gene>
    <name evidence="2" type="ORF">METZ01_LOCUS288791</name>
</gene>
<dbReference type="EMBL" id="UINC01086986">
    <property type="protein sequence ID" value="SVC35937.1"/>
    <property type="molecule type" value="Genomic_DNA"/>
</dbReference>
<dbReference type="GO" id="GO:0008775">
    <property type="term" value="F:acetate CoA-transferase activity"/>
    <property type="evidence" value="ECO:0007669"/>
    <property type="project" value="InterPro"/>
</dbReference>
<reference evidence="2" key="1">
    <citation type="submission" date="2018-05" db="EMBL/GenBank/DDBJ databases">
        <authorList>
            <person name="Lanie J.A."/>
            <person name="Ng W.-L."/>
            <person name="Kazmierczak K.M."/>
            <person name="Andrzejewski T.M."/>
            <person name="Davidsen T.M."/>
            <person name="Wayne K.J."/>
            <person name="Tettelin H."/>
            <person name="Glass J.I."/>
            <person name="Rusch D."/>
            <person name="Podicherti R."/>
            <person name="Tsui H.-C.T."/>
            <person name="Winkler M.E."/>
        </authorList>
    </citation>
    <scope>NUCLEOTIDE SEQUENCE</scope>
</reference>
<name>A0A382LL24_9ZZZZ</name>
<dbReference type="Gene3D" id="3.40.1080.20">
    <property type="entry name" value="Acetyl-CoA hydrolase/transferase C-terminal domain"/>
    <property type="match status" value="1"/>
</dbReference>
<dbReference type="SUPFAM" id="SSF100950">
    <property type="entry name" value="NagB/RpiA/CoA transferase-like"/>
    <property type="match status" value="1"/>
</dbReference>
<proteinExistence type="predicted"/>
<feature type="domain" description="Acetyl-CoA hydrolase/transferase C-terminal" evidence="1">
    <location>
        <begin position="2"/>
        <end position="37"/>
    </location>
</feature>
<dbReference type="PANTHER" id="PTHR21432">
    <property type="entry name" value="ACETYL-COA HYDROLASE-RELATED"/>
    <property type="match status" value="1"/>
</dbReference>
<dbReference type="InterPro" id="IPR037171">
    <property type="entry name" value="NagB/RpiA_transferase-like"/>
</dbReference>
<dbReference type="AlphaFoldDB" id="A0A382LL24"/>
<accession>A0A382LL24</accession>
<organism evidence="2">
    <name type="scientific">marine metagenome</name>
    <dbReference type="NCBI Taxonomy" id="408172"/>
    <lineage>
        <taxon>unclassified sequences</taxon>
        <taxon>metagenomes</taxon>
        <taxon>ecological metagenomes</taxon>
    </lineage>
</organism>